<accession>A0AAW0T5S2</accession>
<name>A0AAW0T5S2_SCYPA</name>
<keyword evidence="3" id="KW-1185">Reference proteome</keyword>
<reference evidence="2 3" key="1">
    <citation type="submission" date="2023-03" db="EMBL/GenBank/DDBJ databases">
        <title>High-quality genome of Scylla paramamosain provides insights in environmental adaptation.</title>
        <authorList>
            <person name="Zhang L."/>
        </authorList>
    </citation>
    <scope>NUCLEOTIDE SEQUENCE [LARGE SCALE GENOMIC DNA]</scope>
    <source>
        <strain evidence="2">LZ_2023a</strain>
        <tissue evidence="2">Muscle</tissue>
    </source>
</reference>
<gene>
    <name evidence="2" type="ORF">O3P69_015436</name>
</gene>
<protein>
    <submittedName>
        <fullName evidence="2">Uncharacterized protein</fullName>
    </submittedName>
</protein>
<evidence type="ECO:0000256" key="1">
    <source>
        <dbReference type="SAM" id="MobiDB-lite"/>
    </source>
</evidence>
<organism evidence="2 3">
    <name type="scientific">Scylla paramamosain</name>
    <name type="common">Mud crab</name>
    <dbReference type="NCBI Taxonomy" id="85552"/>
    <lineage>
        <taxon>Eukaryota</taxon>
        <taxon>Metazoa</taxon>
        <taxon>Ecdysozoa</taxon>
        <taxon>Arthropoda</taxon>
        <taxon>Crustacea</taxon>
        <taxon>Multicrustacea</taxon>
        <taxon>Malacostraca</taxon>
        <taxon>Eumalacostraca</taxon>
        <taxon>Eucarida</taxon>
        <taxon>Decapoda</taxon>
        <taxon>Pleocyemata</taxon>
        <taxon>Brachyura</taxon>
        <taxon>Eubrachyura</taxon>
        <taxon>Portunoidea</taxon>
        <taxon>Portunidae</taxon>
        <taxon>Portuninae</taxon>
        <taxon>Scylla</taxon>
    </lineage>
</organism>
<dbReference type="AlphaFoldDB" id="A0AAW0T5S2"/>
<evidence type="ECO:0000313" key="2">
    <source>
        <dbReference type="EMBL" id="KAK8382599.1"/>
    </source>
</evidence>
<dbReference type="EMBL" id="JARAKH010000039">
    <property type="protein sequence ID" value="KAK8382599.1"/>
    <property type="molecule type" value="Genomic_DNA"/>
</dbReference>
<feature type="compositionally biased region" description="Polar residues" evidence="1">
    <location>
        <begin position="294"/>
        <end position="304"/>
    </location>
</feature>
<feature type="compositionally biased region" description="Basic and acidic residues" evidence="1">
    <location>
        <begin position="248"/>
        <end position="277"/>
    </location>
</feature>
<feature type="region of interest" description="Disordered" evidence="1">
    <location>
        <begin position="248"/>
        <end position="307"/>
    </location>
</feature>
<dbReference type="Proteomes" id="UP001487740">
    <property type="component" value="Unassembled WGS sequence"/>
</dbReference>
<proteinExistence type="predicted"/>
<comment type="caution">
    <text evidence="2">The sequence shown here is derived from an EMBL/GenBank/DDBJ whole genome shotgun (WGS) entry which is preliminary data.</text>
</comment>
<evidence type="ECO:0000313" key="3">
    <source>
        <dbReference type="Proteomes" id="UP001487740"/>
    </source>
</evidence>
<sequence length="394" mass="43035">MSWWRCGSEDIVAFLNTLFRNPEAGQLSDCATSPPSPGSRKRCLRSVKVANVVVIRSMGEISITEDMEGGTEPLSGPEVQCEVSVAQPVMIEDGVTLGRLSPECSEAVPSDSTLAPPRDLKRSCSVTLSSSLPSKSPTEWPRGGVLMPRRRVKSSCDTNPLSNLLLSPNPVPHPEHSGPVFSHRVHNPRLGDILAPPLSQVPQDLSRKRPAPDYPIELQVHLRQQVGMEGAGGRMEWVEMRCREGKRPNRAGERVKMKDGGEGRSKGGKAVDKIKEEPVEEYATPSHPSDKTSHLTPNTPSSTGWGRDPANIAALEHRHQRARRRTQVLRGPLGKCQTELSDMVSQVPDVTLRERSQQALGNDVMGQDSACRRCDVAGKLTKKYPSCPSCQPCS</sequence>